<protein>
    <recommendedName>
        <fullName evidence="4">Alkaline proteinase inhibitor/ Outer membrane lipoprotein Omp19 domain-containing protein</fullName>
    </recommendedName>
</protein>
<dbReference type="Proteomes" id="UP000314011">
    <property type="component" value="Unassembled WGS sequence"/>
</dbReference>
<dbReference type="AlphaFoldDB" id="A0A5C5GEC3"/>
<keyword evidence="3" id="KW-1185">Reference proteome</keyword>
<reference evidence="2 3" key="1">
    <citation type="submission" date="2019-06" db="EMBL/GenBank/DDBJ databases">
        <title>Genome of new Rhodobacteraceae sp. SM1903.</title>
        <authorList>
            <person name="Ren X."/>
        </authorList>
    </citation>
    <scope>NUCLEOTIDE SEQUENCE [LARGE SCALE GENOMIC DNA]</scope>
    <source>
        <strain evidence="2 3">SM1903</strain>
    </source>
</reference>
<proteinExistence type="predicted"/>
<accession>A0A5C5GEC3</accession>
<dbReference type="EMBL" id="VFFF01000001">
    <property type="protein sequence ID" value="TNY32860.1"/>
    <property type="molecule type" value="Genomic_DNA"/>
</dbReference>
<feature type="signal peptide" evidence="1">
    <location>
        <begin position="1"/>
        <end position="18"/>
    </location>
</feature>
<evidence type="ECO:0000256" key="1">
    <source>
        <dbReference type="SAM" id="SignalP"/>
    </source>
</evidence>
<name>A0A5C5GEC3_9RHOB</name>
<dbReference type="OrthoDB" id="7864873at2"/>
<organism evidence="2 3">
    <name type="scientific">Pelagovum pacificum</name>
    <dbReference type="NCBI Taxonomy" id="2588711"/>
    <lineage>
        <taxon>Bacteria</taxon>
        <taxon>Pseudomonadati</taxon>
        <taxon>Pseudomonadota</taxon>
        <taxon>Alphaproteobacteria</taxon>
        <taxon>Rhodobacterales</taxon>
        <taxon>Paracoccaceae</taxon>
        <taxon>Pelagovum</taxon>
    </lineage>
</organism>
<keyword evidence="1" id="KW-0732">Signal</keyword>
<evidence type="ECO:0008006" key="4">
    <source>
        <dbReference type="Google" id="ProtNLM"/>
    </source>
</evidence>
<gene>
    <name evidence="2" type="ORF">FHY64_06175</name>
</gene>
<evidence type="ECO:0000313" key="3">
    <source>
        <dbReference type="Proteomes" id="UP000314011"/>
    </source>
</evidence>
<evidence type="ECO:0000313" key="2">
    <source>
        <dbReference type="EMBL" id="TNY32860.1"/>
    </source>
</evidence>
<dbReference type="RefSeq" id="WP_140193544.1">
    <property type="nucleotide sequence ID" value="NZ_CP065915.1"/>
</dbReference>
<comment type="caution">
    <text evidence="2">The sequence shown here is derived from an EMBL/GenBank/DDBJ whole genome shotgun (WGS) entry which is preliminary data.</text>
</comment>
<feature type="chain" id="PRO_5023060221" description="Alkaline proteinase inhibitor/ Outer membrane lipoprotein Omp19 domain-containing protein" evidence="1">
    <location>
        <begin position="19"/>
        <end position="155"/>
    </location>
</feature>
<sequence length="155" mass="15748">MIRTVTLVACLVAGPALADFEPGTLTGDWTGGGNYTRGDSSGTLRCRLTIAPGDGGTVLSGRCAGAEGADDIGMLLTTSGGTWIAAPHGTEPDTTTRIRELTGTASGDALTLEATAPGESAALTIAPTDAGLRFASSRITRSGREDSFVVDFTRQ</sequence>